<dbReference type="AlphaFoldDB" id="A0A1I8BRK0"/>
<sequence>MRLNFIKILFLIFLTINELVPQTKAIEYKLREAKPHKHRCAYHYKNKTSKENEEEVEEGKWLLKPSAIACSDELAIVWPEQTNIIGESTHENKENKKRKREELENFEQKTLCQVIFGKKEGEETMLRSAACDNEWIQPLARKCRKTCGTCCELPEFQCEDQAHSESHKDKYRLGEQSFSCYTIKNITNKCQKHSAWYPTLADHCQSTCGLCEMERKENKKRKREETGDDSDEKRRDLKIPRSRRILDRCQKSCGVCLKRGYKCRNKEEYNRRCKRWDHNNFCFGTKFSLAIKLHYCAEQCLLCDSEDDEEDVDEDIERGKQKWLI</sequence>
<evidence type="ECO:0000313" key="3">
    <source>
        <dbReference type="Proteomes" id="UP000095281"/>
    </source>
</evidence>
<evidence type="ECO:0000256" key="1">
    <source>
        <dbReference type="SAM" id="SignalP"/>
    </source>
</evidence>
<dbReference type="InterPro" id="IPR003582">
    <property type="entry name" value="ShKT_dom"/>
</dbReference>
<keyword evidence="1" id="KW-0732">Signal</keyword>
<dbReference type="PANTHER" id="PTHR21724">
    <property type="entry name" value="SHKT DOMAIN-CONTAINING PROTEIN"/>
    <property type="match status" value="1"/>
</dbReference>
<name>A0A1I8BRK0_MELHA</name>
<organism evidence="3 4">
    <name type="scientific">Meloidogyne hapla</name>
    <name type="common">Root-knot nematode worm</name>
    <dbReference type="NCBI Taxonomy" id="6305"/>
    <lineage>
        <taxon>Eukaryota</taxon>
        <taxon>Metazoa</taxon>
        <taxon>Ecdysozoa</taxon>
        <taxon>Nematoda</taxon>
        <taxon>Chromadorea</taxon>
        <taxon>Rhabditida</taxon>
        <taxon>Tylenchina</taxon>
        <taxon>Tylenchomorpha</taxon>
        <taxon>Tylenchoidea</taxon>
        <taxon>Meloidogynidae</taxon>
        <taxon>Meloidogyninae</taxon>
        <taxon>Meloidogyne</taxon>
    </lineage>
</organism>
<accession>A0A1I8BRK0</accession>
<dbReference type="Proteomes" id="UP000095281">
    <property type="component" value="Unplaced"/>
</dbReference>
<feature type="signal peptide" evidence="1">
    <location>
        <begin position="1"/>
        <end position="25"/>
    </location>
</feature>
<dbReference type="PANTHER" id="PTHR21724:SF0">
    <property type="entry name" value="SHKT DOMAIN-CONTAINING PROTEIN"/>
    <property type="match status" value="1"/>
</dbReference>
<feature type="chain" id="PRO_5009316097" evidence="1">
    <location>
        <begin position="26"/>
        <end position="325"/>
    </location>
</feature>
<feature type="domain" description="ShKT" evidence="2">
    <location>
        <begin position="179"/>
        <end position="211"/>
    </location>
</feature>
<dbReference type="WBParaSite" id="MhA1_Contig515.frz3.gene14">
    <property type="protein sequence ID" value="MhA1_Contig515.frz3.gene14"/>
    <property type="gene ID" value="MhA1_Contig515.frz3.gene14"/>
</dbReference>
<keyword evidence="3" id="KW-1185">Reference proteome</keyword>
<proteinExistence type="predicted"/>
<feature type="domain" description="ShKT" evidence="2">
    <location>
        <begin position="129"/>
        <end position="150"/>
    </location>
</feature>
<dbReference type="Pfam" id="PF01549">
    <property type="entry name" value="ShK"/>
    <property type="match status" value="2"/>
</dbReference>
<evidence type="ECO:0000259" key="2">
    <source>
        <dbReference type="Pfam" id="PF01549"/>
    </source>
</evidence>
<protein>
    <submittedName>
        <fullName evidence="4">ShKT domain-containing protein</fullName>
    </submittedName>
</protein>
<evidence type="ECO:0000313" key="4">
    <source>
        <dbReference type="WBParaSite" id="MhA1_Contig515.frz3.gene14"/>
    </source>
</evidence>
<reference evidence="4" key="1">
    <citation type="submission" date="2016-11" db="UniProtKB">
        <authorList>
            <consortium name="WormBaseParasite"/>
        </authorList>
    </citation>
    <scope>IDENTIFICATION</scope>
</reference>